<dbReference type="PANTHER" id="PTHR10625">
    <property type="entry name" value="HISTONE DEACETYLASE HDAC1-RELATED"/>
    <property type="match status" value="1"/>
</dbReference>
<keyword evidence="5" id="KW-1185">Reference proteome</keyword>
<dbReference type="RefSeq" id="WP_021098425.1">
    <property type="nucleotide sequence ID" value="NZ_KE557322.1"/>
</dbReference>
<evidence type="ECO:0000256" key="1">
    <source>
        <dbReference type="ARBA" id="ARBA00005947"/>
    </source>
</evidence>
<dbReference type="GO" id="GO:0004407">
    <property type="term" value="F:histone deacetylase activity"/>
    <property type="evidence" value="ECO:0007669"/>
    <property type="project" value="TreeGrafter"/>
</dbReference>
<organism evidence="4 5">
    <name type="scientific">Rubellimicrobium thermophilum DSM 16684</name>
    <dbReference type="NCBI Taxonomy" id="1123069"/>
    <lineage>
        <taxon>Bacteria</taxon>
        <taxon>Pseudomonadati</taxon>
        <taxon>Pseudomonadota</taxon>
        <taxon>Alphaproteobacteria</taxon>
        <taxon>Rhodobacterales</taxon>
        <taxon>Roseobacteraceae</taxon>
        <taxon>Rubellimicrobium</taxon>
    </lineage>
</organism>
<comment type="caution">
    <text evidence="4">The sequence shown here is derived from an EMBL/GenBank/DDBJ whole genome shotgun (WGS) entry which is preliminary data.</text>
</comment>
<dbReference type="HOGENOM" id="CLU_007727_8_1_5"/>
<accession>S9QX08</accession>
<reference evidence="4 5" key="1">
    <citation type="journal article" date="2013" name="Stand. Genomic Sci.">
        <title>Genome sequence of the reddish-pigmented Rubellimicrobium thermophilum type strain (DSM 16684(T)), a member of the Roseobacter clade.</title>
        <authorList>
            <person name="Fiebig A."/>
            <person name="Riedel T."/>
            <person name="Gronow S."/>
            <person name="Petersen J."/>
            <person name="Klenk H.P."/>
            <person name="Goker M."/>
        </authorList>
    </citation>
    <scope>NUCLEOTIDE SEQUENCE [LARGE SCALE GENOMIC DNA]</scope>
    <source>
        <strain evidence="4 5">DSM 16684</strain>
    </source>
</reference>
<gene>
    <name evidence="4" type="ORF">ruthe_02343</name>
</gene>
<comment type="similarity">
    <text evidence="1">Belongs to the histone deacetylase family.</text>
</comment>
<dbReference type="Proteomes" id="UP000015346">
    <property type="component" value="Unassembled WGS sequence"/>
</dbReference>
<name>S9QX08_9RHOB</name>
<protein>
    <submittedName>
        <fullName evidence="4">Deacetylase</fullName>
    </submittedName>
</protein>
<dbReference type="InterPro" id="IPR023801">
    <property type="entry name" value="His_deacetylse_dom"/>
</dbReference>
<dbReference type="InterPro" id="IPR000286">
    <property type="entry name" value="HDACs"/>
</dbReference>
<dbReference type="GO" id="GO:0040029">
    <property type="term" value="P:epigenetic regulation of gene expression"/>
    <property type="evidence" value="ECO:0007669"/>
    <property type="project" value="TreeGrafter"/>
</dbReference>
<evidence type="ECO:0000259" key="3">
    <source>
        <dbReference type="Pfam" id="PF00850"/>
    </source>
</evidence>
<dbReference type="Pfam" id="PF00850">
    <property type="entry name" value="Hist_deacetyl"/>
    <property type="match status" value="1"/>
</dbReference>
<dbReference type="PANTHER" id="PTHR10625:SF10">
    <property type="entry name" value="HISTONE DEACETYLASE HDAC1"/>
    <property type="match status" value="1"/>
</dbReference>
<dbReference type="EMBL" id="AOLV01000028">
    <property type="protein sequence ID" value="EPX84133.1"/>
    <property type="molecule type" value="Genomic_DNA"/>
</dbReference>
<dbReference type="PRINTS" id="PR01270">
    <property type="entry name" value="HDASUPER"/>
</dbReference>
<proteinExistence type="inferred from homology"/>
<evidence type="ECO:0000313" key="5">
    <source>
        <dbReference type="Proteomes" id="UP000015346"/>
    </source>
</evidence>
<dbReference type="InterPro" id="IPR037138">
    <property type="entry name" value="His_deacetylse_dom_sf"/>
</dbReference>
<feature type="region of interest" description="Disordered" evidence="2">
    <location>
        <begin position="1"/>
        <end position="26"/>
    </location>
</feature>
<evidence type="ECO:0000256" key="2">
    <source>
        <dbReference type="SAM" id="MobiDB-lite"/>
    </source>
</evidence>
<dbReference type="InterPro" id="IPR023696">
    <property type="entry name" value="Ureohydrolase_dom_sf"/>
</dbReference>
<dbReference type="SUPFAM" id="SSF52768">
    <property type="entry name" value="Arginase/deacetylase"/>
    <property type="match status" value="1"/>
</dbReference>
<dbReference type="CDD" id="cd11599">
    <property type="entry name" value="HDAC_classII_2"/>
    <property type="match status" value="1"/>
</dbReference>
<dbReference type="AlphaFoldDB" id="S9QX08"/>
<dbReference type="OrthoDB" id="9808367at2"/>
<feature type="domain" description="Histone deacetylase" evidence="3">
    <location>
        <begin position="20"/>
        <end position="303"/>
    </location>
</feature>
<sequence>MSLLVLSHPAASRHRPPAGHPERPERQAAALAAVTGLGLAVTEAPEAGDADLAPCHPQAWIEALTAAEPAQGAVALDPDTWLSPGSLEAARRAAGGALAAVDAVMGGRTRAAFVAMRPPGHHALATQAMGFCLFANIALAAKAALDRHGAGRVAIVDFDVHHGNGTEALVEDDPRILFCSTHQFPFWPGTGAASHEGPHGTVVNVPLRAGTDGAGFRAAVAERILPRVAAHRPDLILISAGFDAHRDDPLGGLRLETSDFAWITGELRLLADRHAQGRVVSCLEGGYDLDALREGVRAHLEALA</sequence>
<dbReference type="Gene3D" id="3.40.800.20">
    <property type="entry name" value="Histone deacetylase domain"/>
    <property type="match status" value="1"/>
</dbReference>
<dbReference type="PATRIC" id="fig|1123069.3.peg.2317"/>
<evidence type="ECO:0000313" key="4">
    <source>
        <dbReference type="EMBL" id="EPX84133.1"/>
    </source>
</evidence>
<dbReference type="STRING" id="1123069.ruthe_02343"/>